<gene>
    <name evidence="1" type="ORF">CROQUDRAFT_676056</name>
</gene>
<keyword evidence="2" id="KW-1185">Reference proteome</keyword>
<sequence>MRPDQTEWARYMGQFAGHLNPELNYASNIDDSNHIYGNFWHGPIQSMDEELMTQYMPGPSTMEGQRLDQTEWARYMGQFAGHLNPEPNHAFNIDISNHIHAHVPTATEAPITAGGDQSGENSPNEDIFASEVNPKHLSSTFRVGYGASSPVQTPRLQDLKAVIDTPKWGWYPMTAVYSRQIEEPWLAEDCEKRRIFGLFKKVDRELFRAAIPAWNEVNLDVPDETHFATDLRPSGDWSDLIDPDRLPKMKWHKSAISYFSSGMHISPTAWTQLLDAIKFFDVDPIFSQKDAWYSANMFRYLEKSEQSTIHHSKINLRDKLPNDKRLYPDDYKHLPSYDERIATMRTQAKVVYWLPCALNDLFSGDREGEKGEKQIEAARSLLIVRKELEEVLTYSSAERKRFKAEFTKAYLHAVNHPNILNEESGYTYELFDRVRSSTSKKDWERSLKKLVTGYPSAESILPRKTNFSTGHSPRER</sequence>
<comment type="caution">
    <text evidence="1">The sequence shown here is derived from an EMBL/GenBank/DDBJ whole genome shotgun (WGS) entry which is preliminary data.</text>
</comment>
<dbReference type="AlphaFoldDB" id="A0A9P6NZU0"/>
<dbReference type="EMBL" id="MU167208">
    <property type="protein sequence ID" value="KAG0152506.1"/>
    <property type="molecule type" value="Genomic_DNA"/>
</dbReference>
<evidence type="ECO:0000313" key="2">
    <source>
        <dbReference type="Proteomes" id="UP000886653"/>
    </source>
</evidence>
<name>A0A9P6NZU0_9BASI</name>
<reference evidence="1" key="1">
    <citation type="submission" date="2013-11" db="EMBL/GenBank/DDBJ databases">
        <title>Genome sequence of the fusiform rust pathogen reveals effectors for host alternation and coevolution with pine.</title>
        <authorList>
            <consortium name="DOE Joint Genome Institute"/>
            <person name="Smith K."/>
            <person name="Pendleton A."/>
            <person name="Kubisiak T."/>
            <person name="Anderson C."/>
            <person name="Salamov A."/>
            <person name="Aerts A."/>
            <person name="Riley R."/>
            <person name="Clum A."/>
            <person name="Lindquist E."/>
            <person name="Ence D."/>
            <person name="Campbell M."/>
            <person name="Kronenberg Z."/>
            <person name="Feau N."/>
            <person name="Dhillon B."/>
            <person name="Hamelin R."/>
            <person name="Burleigh J."/>
            <person name="Smith J."/>
            <person name="Yandell M."/>
            <person name="Nelson C."/>
            <person name="Grigoriev I."/>
            <person name="Davis J."/>
        </authorList>
    </citation>
    <scope>NUCLEOTIDE SEQUENCE</scope>
    <source>
        <strain evidence="1">G11</strain>
    </source>
</reference>
<organism evidence="1 2">
    <name type="scientific">Cronartium quercuum f. sp. fusiforme G11</name>
    <dbReference type="NCBI Taxonomy" id="708437"/>
    <lineage>
        <taxon>Eukaryota</taxon>
        <taxon>Fungi</taxon>
        <taxon>Dikarya</taxon>
        <taxon>Basidiomycota</taxon>
        <taxon>Pucciniomycotina</taxon>
        <taxon>Pucciniomycetes</taxon>
        <taxon>Pucciniales</taxon>
        <taxon>Coleosporiaceae</taxon>
        <taxon>Cronartium</taxon>
    </lineage>
</organism>
<dbReference type="Proteomes" id="UP000886653">
    <property type="component" value="Unassembled WGS sequence"/>
</dbReference>
<evidence type="ECO:0000313" key="1">
    <source>
        <dbReference type="EMBL" id="KAG0152506.1"/>
    </source>
</evidence>
<protein>
    <submittedName>
        <fullName evidence="1">Uncharacterized protein</fullName>
    </submittedName>
</protein>
<proteinExistence type="predicted"/>
<accession>A0A9P6NZU0</accession>